<name>A0A532V185_UNCT6</name>
<dbReference type="EMBL" id="NJBO01000016">
    <property type="protein sequence ID" value="TKJ40909.1"/>
    <property type="molecule type" value="Genomic_DNA"/>
</dbReference>
<reference evidence="1 2" key="1">
    <citation type="submission" date="2017-06" db="EMBL/GenBank/DDBJ databases">
        <title>Novel microbial phyla capable of carbon fixation and sulfur reduction in deep-sea sediments.</title>
        <authorList>
            <person name="Huang J."/>
            <person name="Baker B."/>
            <person name="Wang Y."/>
        </authorList>
    </citation>
    <scope>NUCLEOTIDE SEQUENCE [LARGE SCALE GENOMIC DNA]</scope>
    <source>
        <strain evidence="1">B3_TA06</strain>
    </source>
</reference>
<evidence type="ECO:0000313" key="1">
    <source>
        <dbReference type="EMBL" id="TKJ40909.1"/>
    </source>
</evidence>
<dbReference type="AlphaFoldDB" id="A0A532V185"/>
<comment type="caution">
    <text evidence="1">The sequence shown here is derived from an EMBL/GenBank/DDBJ whole genome shotgun (WGS) entry which is preliminary data.</text>
</comment>
<proteinExistence type="predicted"/>
<organism evidence="1 2">
    <name type="scientific">candidate division TA06 bacterium B3_TA06</name>
    <dbReference type="NCBI Taxonomy" id="2012487"/>
    <lineage>
        <taxon>Bacteria</taxon>
        <taxon>Bacteria division TA06</taxon>
    </lineage>
</organism>
<gene>
    <name evidence="1" type="ORF">CEE36_09200</name>
</gene>
<protein>
    <recommendedName>
        <fullName evidence="3">Heterodisulfide reductase subunit A-like protein</fullName>
    </recommendedName>
</protein>
<sequence>MSEKPRFIMCNCTGECPGFKDMNFWKLLNYVRNELESEYAVIHPQLCVDDGDRFLEEVLKPGVTYVIGGCDPRMQKKMFRDPFEKKGIDFAKQVVALDLRNMTTEEAMKRVTEAFEGLSPKT</sequence>
<accession>A0A532V185</accession>
<evidence type="ECO:0000313" key="2">
    <source>
        <dbReference type="Proteomes" id="UP000317778"/>
    </source>
</evidence>
<dbReference type="Proteomes" id="UP000317778">
    <property type="component" value="Unassembled WGS sequence"/>
</dbReference>
<evidence type="ECO:0008006" key="3">
    <source>
        <dbReference type="Google" id="ProtNLM"/>
    </source>
</evidence>